<feature type="compositionally biased region" description="Acidic residues" evidence="1">
    <location>
        <begin position="1164"/>
        <end position="1174"/>
    </location>
</feature>
<reference evidence="2 3" key="1">
    <citation type="journal article" date="2018" name="IMA Fungus">
        <title>IMA Genome-F 9: Draft genome sequence of Annulohypoxylon stygium, Aspergillus mulundensis, Berkeleyomyces basicola (syn. Thielaviopsis basicola), Ceratocystis smalleyi, two Cercospora beticola strains, Coleophoma cylindrospora, Fusarium fracticaudum, Phialophora cf. hyalina, and Morchella septimelata.</title>
        <authorList>
            <person name="Wingfield B.D."/>
            <person name="Bills G.F."/>
            <person name="Dong Y."/>
            <person name="Huang W."/>
            <person name="Nel W.J."/>
            <person name="Swalarsk-Parry B.S."/>
            <person name="Vaghefi N."/>
            <person name="Wilken P.M."/>
            <person name="An Z."/>
            <person name="de Beer Z.W."/>
            <person name="De Vos L."/>
            <person name="Chen L."/>
            <person name="Duong T.A."/>
            <person name="Gao Y."/>
            <person name="Hammerbacher A."/>
            <person name="Kikkert J.R."/>
            <person name="Li Y."/>
            <person name="Li H."/>
            <person name="Li K."/>
            <person name="Li Q."/>
            <person name="Liu X."/>
            <person name="Ma X."/>
            <person name="Naidoo K."/>
            <person name="Pethybridge S.J."/>
            <person name="Sun J."/>
            <person name="Steenkamp E.T."/>
            <person name="van der Nest M.A."/>
            <person name="van Wyk S."/>
            <person name="Wingfield M.J."/>
            <person name="Xiong C."/>
            <person name="Yue Q."/>
            <person name="Zhang X."/>
        </authorList>
    </citation>
    <scope>NUCLEOTIDE SEQUENCE [LARGE SCALE GENOMIC DNA]</scope>
    <source>
        <strain evidence="2 3">BP 5553</strain>
    </source>
</reference>
<sequence length="1249" mass="135383">MAMLMAPPQLPAFSLRVQLFATNAYSGSDKPIRCFRVVTPPDVSIREFCEEVSRYHEINYGHPIAIKKCQDEEQFDVTQSEILGNLFGNTATIRIVQASILPGIRDSVPPTSALRYDPSNAISRKRQREDSAVPNSSARSSSRKPNKRQRLGTIDPDRPLPSRESDHDNDDALPKHPDIPNTVAVPDSQKAVTSEAGTAHSTTSRHVPADPLQIPETPSPSPAPASGDSSSGDRPTSKQDPKTTILDIDPDMTSNMETTAQAQVSKSPRAKSTSYHIQRTTERGASVSTAATTPLAGEDKITRSNGAGSDKNQKSLDLEPKNGRRNERRGRRSENEDSLYDDVPSDSETAAIMALKRASLRSRKGRASGLPGLDFANGKLKTPPNRNLRSSGSGSRERPLESPGELQLTPNSKQREEKVREASRRQKQEAEEARKARLAAAQRRQEEAQISEAKSRRGEEERIKAEESTQREAQQKEREEKERLAEEERLRKEKLKAEEEQRKEERIAEERAEAERLEREHAQAKEAERVRKVEEARIRREKMAAANEAKKAKVASSPQEAPAHSSATKGKPTSASRSRSSTPFIPPGRKSALKTPLFSSQAVASSPLVQSRSPDAPVMGVGIEDVMPLPKDKNRRISFADGTKQETPIKPSPRILPPKISALRPSTPTPKTTTPRMPQRSTPIPTSAPKTPTPKVLPPRSSTASTPATLTPKPPSQAHRIFPPQWNAPILPPGRSRLSKERSATPASAQKAPAPQDSVGRGPPAMRPPPARRSQTPIPPQEKITPTPTPKETREQDSVADTSSETSSEEEIPSRGSPAKESKSMIPPPGRASAVEISSDDSEEDVPAKVSPAKAAATVLRTHSKSPATPDPASEDEQDDDEEMASNPSSARESRSPVVFSQHPRHFDRTKPQRSTSQESDRDSESEDKTSDSAEESDVAHEDVEDESEEDVEMAEVSEGASEEEDGASELNDDSGENEETAEVSQGTSDEESEVAEGASSTVPKSSPPVLPVQRHSVVPGPKISNHPKSKDHIADERSDTQEEIDQQLTSSMYEARPRGLSSSPPNAPSSTASRPTIKFGASLQSLNSKKPIFGSSTTNSGVKSSQSLQKTLAHASDSEEESEEESDEDSSSSEEEDNPQTKYVAPASTPASKSGRPAHTSDSDDSDSNDSSDSDSGSSDETTRMRNQLAAQIAGIDGSIKGSQYSIASPKVMRNSTARGTGTPNTGGKTQVKKKDKYVSGYVFSQPI</sequence>
<feature type="compositionally biased region" description="Basic residues" evidence="1">
    <location>
        <begin position="141"/>
        <end position="150"/>
    </location>
</feature>
<feature type="compositionally biased region" description="Low complexity" evidence="1">
    <location>
        <begin position="1062"/>
        <end position="1077"/>
    </location>
</feature>
<dbReference type="Proteomes" id="UP000254866">
    <property type="component" value="Unassembled WGS sequence"/>
</dbReference>
<feature type="compositionally biased region" description="Low complexity" evidence="1">
    <location>
        <begin position="384"/>
        <end position="394"/>
    </location>
</feature>
<feature type="compositionally biased region" description="Acidic residues" evidence="1">
    <location>
        <begin position="873"/>
        <end position="884"/>
    </location>
</feature>
<evidence type="ECO:0000313" key="2">
    <source>
        <dbReference type="EMBL" id="RDL40068.1"/>
    </source>
</evidence>
<feature type="compositionally biased region" description="Low complexity" evidence="1">
    <location>
        <begin position="572"/>
        <end position="583"/>
    </location>
</feature>
<feature type="compositionally biased region" description="Low complexity" evidence="1">
    <location>
        <begin position="665"/>
        <end position="678"/>
    </location>
</feature>
<evidence type="ECO:0008006" key="4">
    <source>
        <dbReference type="Google" id="ProtNLM"/>
    </source>
</evidence>
<feature type="compositionally biased region" description="Polar residues" evidence="1">
    <location>
        <begin position="1083"/>
        <end position="1111"/>
    </location>
</feature>
<feature type="region of interest" description="Disordered" evidence="1">
    <location>
        <begin position="1209"/>
        <end position="1235"/>
    </location>
</feature>
<proteinExistence type="predicted"/>
<gene>
    <name evidence="2" type="ORF">BP5553_00047</name>
</gene>
<feature type="compositionally biased region" description="Low complexity" evidence="1">
    <location>
        <begin position="224"/>
        <end position="233"/>
    </location>
</feature>
<feature type="compositionally biased region" description="Low complexity" evidence="1">
    <location>
        <begin position="772"/>
        <end position="786"/>
    </location>
</feature>
<feature type="region of interest" description="Disordered" evidence="1">
    <location>
        <begin position="107"/>
        <end position="347"/>
    </location>
</feature>
<accession>A0A370TX62</accession>
<feature type="compositionally biased region" description="Polar residues" evidence="1">
    <location>
        <begin position="679"/>
        <end position="690"/>
    </location>
</feature>
<feature type="compositionally biased region" description="Basic and acidic residues" evidence="1">
    <location>
        <begin position="1029"/>
        <end position="1041"/>
    </location>
</feature>
<feature type="compositionally biased region" description="Acidic residues" evidence="1">
    <location>
        <begin position="943"/>
        <end position="982"/>
    </location>
</feature>
<dbReference type="EMBL" id="NPIC01000001">
    <property type="protein sequence ID" value="RDL40068.1"/>
    <property type="molecule type" value="Genomic_DNA"/>
</dbReference>
<dbReference type="OrthoDB" id="3526078at2759"/>
<name>A0A370TX62_9HELO</name>
<protein>
    <recommendedName>
        <fullName evidence="4">Nucleolar protein Dnt1-like N-terminal domain-containing protein</fullName>
    </recommendedName>
</protein>
<feature type="compositionally biased region" description="Low complexity" evidence="1">
    <location>
        <begin position="848"/>
        <end position="857"/>
    </location>
</feature>
<dbReference type="AlphaFoldDB" id="A0A370TX62"/>
<organism evidence="2 3">
    <name type="scientific">Venustampulla echinocandica</name>
    <dbReference type="NCBI Taxonomy" id="2656787"/>
    <lineage>
        <taxon>Eukaryota</taxon>
        <taxon>Fungi</taxon>
        <taxon>Dikarya</taxon>
        <taxon>Ascomycota</taxon>
        <taxon>Pezizomycotina</taxon>
        <taxon>Leotiomycetes</taxon>
        <taxon>Helotiales</taxon>
        <taxon>Pleuroascaceae</taxon>
        <taxon>Venustampulla</taxon>
    </lineage>
</organism>
<feature type="compositionally biased region" description="Polar residues" evidence="1">
    <location>
        <begin position="252"/>
        <end position="278"/>
    </location>
</feature>
<feature type="compositionally biased region" description="Acidic residues" evidence="1">
    <location>
        <begin position="336"/>
        <end position="345"/>
    </location>
</feature>
<feature type="compositionally biased region" description="Acidic residues" evidence="1">
    <location>
        <begin position="1119"/>
        <end position="1139"/>
    </location>
</feature>
<evidence type="ECO:0000313" key="3">
    <source>
        <dbReference type="Proteomes" id="UP000254866"/>
    </source>
</evidence>
<feature type="compositionally biased region" description="Polar residues" evidence="1">
    <location>
        <begin position="1215"/>
        <end position="1230"/>
    </location>
</feature>
<feature type="compositionally biased region" description="Low complexity" evidence="1">
    <location>
        <begin position="698"/>
        <end position="711"/>
    </location>
</feature>
<dbReference type="GeneID" id="43592896"/>
<keyword evidence="3" id="KW-1185">Reference proteome</keyword>
<comment type="caution">
    <text evidence="2">The sequence shown here is derived from an EMBL/GenBank/DDBJ whole genome shotgun (WGS) entry which is preliminary data.</text>
</comment>
<dbReference type="STRING" id="2656787.A0A370TX62"/>
<evidence type="ECO:0000256" key="1">
    <source>
        <dbReference type="SAM" id="MobiDB-lite"/>
    </source>
</evidence>
<feature type="region of interest" description="Disordered" evidence="1">
    <location>
        <begin position="360"/>
        <end position="1189"/>
    </location>
</feature>
<feature type="compositionally biased region" description="Basic and acidic residues" evidence="1">
    <location>
        <begin position="155"/>
        <end position="178"/>
    </location>
</feature>
<dbReference type="RefSeq" id="XP_031872724.1">
    <property type="nucleotide sequence ID" value="XM_032008670.1"/>
</dbReference>
<feature type="compositionally biased region" description="Basic and acidic residues" evidence="1">
    <location>
        <begin position="413"/>
        <end position="435"/>
    </location>
</feature>
<feature type="compositionally biased region" description="Polar residues" evidence="1">
    <location>
        <begin position="190"/>
        <end position="205"/>
    </location>
</feature>
<feature type="compositionally biased region" description="Basic and acidic residues" evidence="1">
    <location>
        <begin position="443"/>
        <end position="551"/>
    </location>
</feature>
<feature type="compositionally biased region" description="Basic and acidic residues" evidence="1">
    <location>
        <begin position="919"/>
        <end position="942"/>
    </location>
</feature>
<feature type="compositionally biased region" description="Polar residues" evidence="1">
    <location>
        <begin position="597"/>
        <end position="613"/>
    </location>
</feature>
<feature type="compositionally biased region" description="Basic and acidic residues" evidence="1">
    <location>
        <begin position="311"/>
        <end position="325"/>
    </location>
</feature>